<evidence type="ECO:0000313" key="2">
    <source>
        <dbReference type="Proteomes" id="UP000824025"/>
    </source>
</evidence>
<evidence type="ECO:0008006" key="3">
    <source>
        <dbReference type="Google" id="ProtNLM"/>
    </source>
</evidence>
<protein>
    <recommendedName>
        <fullName evidence="3">DUF5054 domain-containing protein</fullName>
    </recommendedName>
</protein>
<accession>A0A9D2IIK9</accession>
<dbReference type="CDD" id="cd10791">
    <property type="entry name" value="GH38N_AMII_like_1"/>
    <property type="match status" value="1"/>
</dbReference>
<proteinExistence type="predicted"/>
<dbReference type="EMBL" id="DXCF01000028">
    <property type="protein sequence ID" value="HIZ09896.1"/>
    <property type="molecule type" value="Genomic_DNA"/>
</dbReference>
<comment type="caution">
    <text evidence="1">The sequence shown here is derived from an EMBL/GenBank/DDBJ whole genome shotgun (WGS) entry which is preliminary data.</text>
</comment>
<evidence type="ECO:0000313" key="1">
    <source>
        <dbReference type="EMBL" id="HIZ09896.1"/>
    </source>
</evidence>
<gene>
    <name evidence="1" type="ORF">H9726_05350</name>
</gene>
<reference evidence="1" key="2">
    <citation type="submission" date="2021-04" db="EMBL/GenBank/DDBJ databases">
        <authorList>
            <person name="Gilroy R."/>
        </authorList>
    </citation>
    <scope>NUCLEOTIDE SEQUENCE</scope>
    <source>
        <strain evidence="1">CHK192-19661</strain>
    </source>
</reference>
<dbReference type="GO" id="GO:0005975">
    <property type="term" value="P:carbohydrate metabolic process"/>
    <property type="evidence" value="ECO:0007669"/>
    <property type="project" value="InterPro"/>
</dbReference>
<name>A0A9D2IIK9_9FIRM</name>
<dbReference type="SUPFAM" id="SSF88713">
    <property type="entry name" value="Glycoside hydrolase/deacetylase"/>
    <property type="match status" value="1"/>
</dbReference>
<dbReference type="Proteomes" id="UP000824025">
    <property type="component" value="Unassembled WGS sequence"/>
</dbReference>
<dbReference type="InterPro" id="IPR011330">
    <property type="entry name" value="Glyco_hydro/deAcase_b/a-brl"/>
</dbReference>
<sequence>MLVIGVFKTHFDYGYTDLAENILKKYRKEIISKVIGVCSETEKNGDRLAYRWTLPAWLLMDIYGHCEEGIKAELTRLIKEDKITCHALPFTVHTELMSGRQLDDLFLPAQRFCKTFGKPFPISAKMTDVPGHTCAIIEPLVRHGVKFLHLGKNPYSLAPDVPLLFWWEDLKGNRMLTMYTQFYGSQTRPPRGWKYPVWLALNQTGDNEGGHSAAVIEEMRSALPKNWEFRTGSLDDFARELLGCDLSDLPVVRGELGDTWIHGGGTYPCVMGRYRRARSRFYELSDAAKEQGISLRREEEFRDLALQVVEHTFGINICRYIGYEREYEKKAFLKERETRPEYTFAEQSWEEQRRRIYGLEEMLGEMEKEVSVPVPEKNGKVPSRYAVSMEKGKPVVTLPSGRKAYLSYEYRIIGTDKLNMFMKKYMIRFSDWSTSDFGKMRYPEIPDRLFRGRLRECRQENGGLYLEYISPRESVSAYGNAGSYTLTAVPEEEGVRVRLHLKGKVATPFVEAGNMVFSVPEAHGTFAVQKCGIEIDVQKDVVRNANRILWATDEYARIGNVRLSSVDAPLVSFGRSAVSEWNGGGPRKYAPAFVVNLFNNHWGTNFPQWIEGDFDFEFLLSETNEAE</sequence>
<organism evidence="1 2">
    <name type="scientific">Candidatus Borkfalkia avicola</name>
    <dbReference type="NCBI Taxonomy" id="2838503"/>
    <lineage>
        <taxon>Bacteria</taxon>
        <taxon>Bacillati</taxon>
        <taxon>Bacillota</taxon>
        <taxon>Clostridia</taxon>
        <taxon>Christensenellales</taxon>
        <taxon>Christensenellaceae</taxon>
        <taxon>Candidatus Borkfalkia</taxon>
    </lineage>
</organism>
<reference evidence="1" key="1">
    <citation type="journal article" date="2021" name="PeerJ">
        <title>Extensive microbial diversity within the chicken gut microbiome revealed by metagenomics and culture.</title>
        <authorList>
            <person name="Gilroy R."/>
            <person name="Ravi A."/>
            <person name="Getino M."/>
            <person name="Pursley I."/>
            <person name="Horton D.L."/>
            <person name="Alikhan N.F."/>
            <person name="Baker D."/>
            <person name="Gharbi K."/>
            <person name="Hall N."/>
            <person name="Watson M."/>
            <person name="Adriaenssens E.M."/>
            <person name="Foster-Nyarko E."/>
            <person name="Jarju S."/>
            <person name="Secka A."/>
            <person name="Antonio M."/>
            <person name="Oren A."/>
            <person name="Chaudhuri R.R."/>
            <person name="La Ragione R."/>
            <person name="Hildebrand F."/>
            <person name="Pallen M.J."/>
        </authorList>
    </citation>
    <scope>NUCLEOTIDE SEQUENCE</scope>
    <source>
        <strain evidence="1">CHK192-19661</strain>
    </source>
</reference>
<dbReference type="AlphaFoldDB" id="A0A9D2IIK9"/>